<reference evidence="2" key="2">
    <citation type="journal article" date="2023" name="Plants (Basel)">
        <title>Annotation of the Turnera subulata (Passifloraceae) Draft Genome Reveals the S-Locus Evolved after the Divergence of Turneroideae from Passifloroideae in a Stepwise Manner.</title>
        <authorList>
            <person name="Henning P.M."/>
            <person name="Roalson E.H."/>
            <person name="Mir W."/>
            <person name="McCubbin A.G."/>
            <person name="Shore J.S."/>
        </authorList>
    </citation>
    <scope>NUCLEOTIDE SEQUENCE</scope>
    <source>
        <strain evidence="2">F60SS</strain>
    </source>
</reference>
<proteinExistence type="predicted"/>
<dbReference type="OrthoDB" id="585255at2759"/>
<keyword evidence="3" id="KW-1185">Reference proteome</keyword>
<sequence>MMCSTFLDNIILAETSSSAGSQKNCKVDFENMDYSIFTNTCKRPLLPAKPCCDALKVFACPYVDDINDATTTCAHNMIYSIYRHGKYPMGLFSKKCKEGVKGLACRPRPAAARPFRRRGAGRLFRRRGAGRLFKRRGAAKRR</sequence>
<comment type="caution">
    <text evidence="2">The sequence shown here is derived from an EMBL/GenBank/DDBJ whole genome shotgun (WGS) entry which is preliminary data.</text>
</comment>
<dbReference type="PANTHER" id="PTHR31533:SF2">
    <property type="entry name" value="GPI-ANCHORED PROTEIN LLG1"/>
    <property type="match status" value="1"/>
</dbReference>
<dbReference type="AlphaFoldDB" id="A0A9Q0J2M0"/>
<protein>
    <recommendedName>
        <fullName evidence="1">GPI-anchored protein LLG1-like domain-containing protein</fullName>
    </recommendedName>
</protein>
<evidence type="ECO:0000259" key="1">
    <source>
        <dbReference type="Pfam" id="PF26578"/>
    </source>
</evidence>
<dbReference type="Proteomes" id="UP001141552">
    <property type="component" value="Unassembled WGS sequence"/>
</dbReference>
<accession>A0A9Q0J2M0</accession>
<gene>
    <name evidence="2" type="ORF">Tsubulata_047066</name>
</gene>
<name>A0A9Q0J2M0_9ROSI</name>
<feature type="domain" description="GPI-anchored protein LLG1-like" evidence="1">
    <location>
        <begin position="27"/>
        <end position="103"/>
    </location>
</feature>
<dbReference type="Pfam" id="PF26578">
    <property type="entry name" value="LLG1"/>
    <property type="match status" value="1"/>
</dbReference>
<dbReference type="InterPro" id="IPR039307">
    <property type="entry name" value="LORELEI-like"/>
</dbReference>
<dbReference type="EMBL" id="JAKUCV010006900">
    <property type="protein sequence ID" value="KAJ4825465.1"/>
    <property type="molecule type" value="Genomic_DNA"/>
</dbReference>
<evidence type="ECO:0000313" key="3">
    <source>
        <dbReference type="Proteomes" id="UP001141552"/>
    </source>
</evidence>
<evidence type="ECO:0000313" key="2">
    <source>
        <dbReference type="EMBL" id="KAJ4825465.1"/>
    </source>
</evidence>
<reference evidence="2" key="1">
    <citation type="submission" date="2022-02" db="EMBL/GenBank/DDBJ databases">
        <authorList>
            <person name="Henning P.M."/>
            <person name="McCubbin A.G."/>
            <person name="Shore J.S."/>
        </authorList>
    </citation>
    <scope>NUCLEOTIDE SEQUENCE</scope>
    <source>
        <strain evidence="2">F60SS</strain>
        <tissue evidence="2">Leaves</tissue>
    </source>
</reference>
<dbReference type="InterPro" id="IPR058888">
    <property type="entry name" value="LLG1-like"/>
</dbReference>
<dbReference type="PANTHER" id="PTHR31533">
    <property type="entry name" value="GPI-ANCHORED PROTEIN LLG1-RELATED-RELATED"/>
    <property type="match status" value="1"/>
</dbReference>
<organism evidence="2 3">
    <name type="scientific">Turnera subulata</name>
    <dbReference type="NCBI Taxonomy" id="218843"/>
    <lineage>
        <taxon>Eukaryota</taxon>
        <taxon>Viridiplantae</taxon>
        <taxon>Streptophyta</taxon>
        <taxon>Embryophyta</taxon>
        <taxon>Tracheophyta</taxon>
        <taxon>Spermatophyta</taxon>
        <taxon>Magnoliopsida</taxon>
        <taxon>eudicotyledons</taxon>
        <taxon>Gunneridae</taxon>
        <taxon>Pentapetalae</taxon>
        <taxon>rosids</taxon>
        <taxon>fabids</taxon>
        <taxon>Malpighiales</taxon>
        <taxon>Passifloraceae</taxon>
        <taxon>Turnera</taxon>
    </lineage>
</organism>
<feature type="non-terminal residue" evidence="2">
    <location>
        <position position="1"/>
    </location>
</feature>